<evidence type="ECO:0000313" key="1">
    <source>
        <dbReference type="EMBL" id="CAB4767849.1"/>
    </source>
</evidence>
<dbReference type="AlphaFoldDB" id="A0A6J6V9G8"/>
<proteinExistence type="predicted"/>
<accession>A0A6J6V9G8</accession>
<sequence length="84" mass="8838">MYLEDTGAKKALSLKSLASSTKPCVAASNSITSNDPGPFATKSLQDWQTPHGVGVGPLSQFKDLAIIRALDVLPQPLGPLNKYA</sequence>
<protein>
    <submittedName>
        <fullName evidence="1">Unannotated protein</fullName>
    </submittedName>
</protein>
<organism evidence="1">
    <name type="scientific">freshwater metagenome</name>
    <dbReference type="NCBI Taxonomy" id="449393"/>
    <lineage>
        <taxon>unclassified sequences</taxon>
        <taxon>metagenomes</taxon>
        <taxon>ecological metagenomes</taxon>
    </lineage>
</organism>
<reference evidence="1" key="1">
    <citation type="submission" date="2020-05" db="EMBL/GenBank/DDBJ databases">
        <authorList>
            <person name="Chiriac C."/>
            <person name="Salcher M."/>
            <person name="Ghai R."/>
            <person name="Kavagutti S V."/>
        </authorList>
    </citation>
    <scope>NUCLEOTIDE SEQUENCE</scope>
</reference>
<gene>
    <name evidence="1" type="ORF">UFOPK2886_00595</name>
</gene>
<name>A0A6J6V9G8_9ZZZZ</name>
<dbReference type="EMBL" id="CAEZZO010000076">
    <property type="protein sequence ID" value="CAB4767849.1"/>
    <property type="molecule type" value="Genomic_DNA"/>
</dbReference>